<feature type="region of interest" description="Disordered" evidence="1">
    <location>
        <begin position="97"/>
        <end position="119"/>
    </location>
</feature>
<comment type="caution">
    <text evidence="2">The sequence shown here is derived from an EMBL/GenBank/DDBJ whole genome shotgun (WGS) entry which is preliminary data.</text>
</comment>
<gene>
    <name evidence="2" type="ORF">CROQUDRAFT_110250</name>
</gene>
<reference evidence="2" key="1">
    <citation type="submission" date="2013-11" db="EMBL/GenBank/DDBJ databases">
        <title>Genome sequence of the fusiform rust pathogen reveals effectors for host alternation and coevolution with pine.</title>
        <authorList>
            <consortium name="DOE Joint Genome Institute"/>
            <person name="Smith K."/>
            <person name="Pendleton A."/>
            <person name="Kubisiak T."/>
            <person name="Anderson C."/>
            <person name="Salamov A."/>
            <person name="Aerts A."/>
            <person name="Riley R."/>
            <person name="Clum A."/>
            <person name="Lindquist E."/>
            <person name="Ence D."/>
            <person name="Campbell M."/>
            <person name="Kronenberg Z."/>
            <person name="Feau N."/>
            <person name="Dhillon B."/>
            <person name="Hamelin R."/>
            <person name="Burleigh J."/>
            <person name="Smith J."/>
            <person name="Yandell M."/>
            <person name="Nelson C."/>
            <person name="Grigoriev I."/>
            <person name="Davis J."/>
        </authorList>
    </citation>
    <scope>NUCLEOTIDE SEQUENCE</scope>
    <source>
        <strain evidence="2">G11</strain>
    </source>
</reference>
<evidence type="ECO:0000256" key="1">
    <source>
        <dbReference type="SAM" id="MobiDB-lite"/>
    </source>
</evidence>
<keyword evidence="3" id="KW-1185">Reference proteome</keyword>
<accession>A0A9P6N903</accession>
<dbReference type="Proteomes" id="UP000886653">
    <property type="component" value="Unassembled WGS sequence"/>
</dbReference>
<dbReference type="EMBL" id="MU167370">
    <property type="protein sequence ID" value="KAG0141824.1"/>
    <property type="molecule type" value="Genomic_DNA"/>
</dbReference>
<organism evidence="2 3">
    <name type="scientific">Cronartium quercuum f. sp. fusiforme G11</name>
    <dbReference type="NCBI Taxonomy" id="708437"/>
    <lineage>
        <taxon>Eukaryota</taxon>
        <taxon>Fungi</taxon>
        <taxon>Dikarya</taxon>
        <taxon>Basidiomycota</taxon>
        <taxon>Pucciniomycotina</taxon>
        <taxon>Pucciniomycetes</taxon>
        <taxon>Pucciniales</taxon>
        <taxon>Coleosporiaceae</taxon>
        <taxon>Cronartium</taxon>
    </lineage>
</organism>
<sequence>MTSTLVANDNEGSTDWDKVITKRKRCVGLSACKSAFAKEGSFFSRSVNQCTIKEQTIAMAIDWNLDDFFLFVPDGIAPIIEILARADVEKGSLVPDQRTVKQARPKAERDPSSMSQEPWTPRWKCSAKLVKKDAGRSKTSTFENQIEALKILTNKSILHTPQAFIAVTDYVNDTWRLKSRWKWAEINHEETPKNLAPLK</sequence>
<evidence type="ECO:0000313" key="3">
    <source>
        <dbReference type="Proteomes" id="UP000886653"/>
    </source>
</evidence>
<proteinExistence type="predicted"/>
<evidence type="ECO:0000313" key="2">
    <source>
        <dbReference type="EMBL" id="KAG0141824.1"/>
    </source>
</evidence>
<dbReference type="AlphaFoldDB" id="A0A9P6N903"/>
<name>A0A9P6N903_9BASI</name>
<protein>
    <submittedName>
        <fullName evidence="2">Uncharacterized protein</fullName>
    </submittedName>
</protein>